<dbReference type="InterPro" id="IPR036976">
    <property type="entry name" value="RimM_N_sf"/>
</dbReference>
<organism evidence="9 10">
    <name type="scientific">Tepidiforma bonchosmolovskayae</name>
    <dbReference type="NCBI Taxonomy" id="2601677"/>
    <lineage>
        <taxon>Bacteria</taxon>
        <taxon>Bacillati</taxon>
        <taxon>Chloroflexota</taxon>
        <taxon>Tepidiformia</taxon>
        <taxon>Tepidiformales</taxon>
        <taxon>Tepidiformaceae</taxon>
        <taxon>Tepidiforma</taxon>
    </lineage>
</organism>
<keyword evidence="4 5" id="KW-0143">Chaperone</keyword>
<evidence type="ECO:0000256" key="3">
    <source>
        <dbReference type="ARBA" id="ARBA00022552"/>
    </source>
</evidence>
<evidence type="ECO:0000313" key="9">
    <source>
        <dbReference type="EMBL" id="QFG03632.1"/>
    </source>
</evidence>
<feature type="region of interest" description="Disordered" evidence="6">
    <location>
        <begin position="1"/>
        <end position="26"/>
    </location>
</feature>
<dbReference type="PANTHER" id="PTHR33692:SF1">
    <property type="entry name" value="RIBOSOME MATURATION FACTOR RIMM"/>
    <property type="match status" value="1"/>
</dbReference>
<keyword evidence="3 5" id="KW-0698">rRNA processing</keyword>
<evidence type="ECO:0000256" key="4">
    <source>
        <dbReference type="ARBA" id="ARBA00023186"/>
    </source>
</evidence>
<evidence type="ECO:0000259" key="7">
    <source>
        <dbReference type="Pfam" id="PF01782"/>
    </source>
</evidence>
<dbReference type="EMBL" id="CP042829">
    <property type="protein sequence ID" value="QFG03632.1"/>
    <property type="molecule type" value="Genomic_DNA"/>
</dbReference>
<evidence type="ECO:0000256" key="1">
    <source>
        <dbReference type="ARBA" id="ARBA00022490"/>
    </source>
</evidence>
<evidence type="ECO:0000256" key="5">
    <source>
        <dbReference type="HAMAP-Rule" id="MF_00014"/>
    </source>
</evidence>
<dbReference type="PANTHER" id="PTHR33692">
    <property type="entry name" value="RIBOSOME MATURATION FACTOR RIMM"/>
    <property type="match status" value="1"/>
</dbReference>
<dbReference type="InterPro" id="IPR011033">
    <property type="entry name" value="PRC_barrel-like_sf"/>
</dbReference>
<evidence type="ECO:0000313" key="10">
    <source>
        <dbReference type="Proteomes" id="UP000326331"/>
    </source>
</evidence>
<comment type="domain">
    <text evidence="5">The PRC barrel domain binds ribosomal protein uS19.</text>
</comment>
<dbReference type="HAMAP" id="MF_00014">
    <property type="entry name" value="Ribosome_mat_RimM"/>
    <property type="match status" value="1"/>
</dbReference>
<dbReference type="Proteomes" id="UP000326331">
    <property type="component" value="Chromosome"/>
</dbReference>
<accession>A0ABX6C2X6</accession>
<dbReference type="InterPro" id="IPR009000">
    <property type="entry name" value="Transl_B-barrel_sf"/>
</dbReference>
<comment type="subcellular location">
    <subcellularLocation>
        <location evidence="5">Cytoplasm</location>
    </subcellularLocation>
</comment>
<dbReference type="Pfam" id="PF05239">
    <property type="entry name" value="PRC"/>
    <property type="match status" value="1"/>
</dbReference>
<proteinExistence type="inferred from homology"/>
<dbReference type="NCBIfam" id="TIGR02273">
    <property type="entry name" value="16S_RimM"/>
    <property type="match status" value="1"/>
</dbReference>
<feature type="domain" description="PRC-barrel" evidence="8">
    <location>
        <begin position="117"/>
        <end position="187"/>
    </location>
</feature>
<dbReference type="Pfam" id="PF01782">
    <property type="entry name" value="RimM"/>
    <property type="match status" value="1"/>
</dbReference>
<evidence type="ECO:0000256" key="2">
    <source>
        <dbReference type="ARBA" id="ARBA00022517"/>
    </source>
</evidence>
<keyword evidence="10" id="KW-1185">Reference proteome</keyword>
<keyword evidence="2 5" id="KW-0690">Ribosome biogenesis</keyword>
<evidence type="ECO:0000259" key="8">
    <source>
        <dbReference type="Pfam" id="PF05239"/>
    </source>
</evidence>
<dbReference type="InterPro" id="IPR027275">
    <property type="entry name" value="PRC-brl_dom"/>
</dbReference>
<dbReference type="SUPFAM" id="SSF50346">
    <property type="entry name" value="PRC-barrel domain"/>
    <property type="match status" value="1"/>
</dbReference>
<sequence length="192" mass="21132">MSETPAPGTPRPQRPRNPVTLPAEPRPGYTAVARVLRPHALRGELRVEVFSPTARNIQRGRPVYLQGIRRVVERARQAGDDWIIKLSGLDTRTQVEHLHGELLEALDSDVLRDDSESYFIYELIGLEVVTASGESLGTIVDVLQPGANDVYVVHGERGEILVPAIGQVVREINLGARRVVITPLPGMLDESP</sequence>
<comment type="function">
    <text evidence="5">An accessory protein needed during the final step in the assembly of 30S ribosomal subunit, possibly for assembly of the head region. Essential for efficient processing of 16S rRNA. May be needed both before and after RbfA during the maturation of 16S rRNA. It has affinity for free ribosomal 30S subunits but not for 70S ribosomes.</text>
</comment>
<dbReference type="SUPFAM" id="SSF50447">
    <property type="entry name" value="Translation proteins"/>
    <property type="match status" value="1"/>
</dbReference>
<evidence type="ECO:0000256" key="6">
    <source>
        <dbReference type="SAM" id="MobiDB-lite"/>
    </source>
</evidence>
<dbReference type="Gene3D" id="2.30.30.240">
    <property type="entry name" value="PRC-barrel domain"/>
    <property type="match status" value="1"/>
</dbReference>
<dbReference type="InterPro" id="IPR002676">
    <property type="entry name" value="RimM_N"/>
</dbReference>
<reference evidence="9 10" key="2">
    <citation type="submission" date="2019-10" db="EMBL/GenBank/DDBJ databases">
        <title>Thermopilla bonchosmolovskayae gen. nov., sp. nov., a moderately thermophilic Chloroflexi bacterium from a Chukotka hot spring (Arctic, Russia), representing a novel classis Thermopillaia, which include previously uncultivated lineage OLB14.</title>
        <authorList>
            <person name="Kochetkova T.V."/>
            <person name="Zayulina K.S."/>
            <person name="Zhigarkov V.S."/>
            <person name="Minaev N.V."/>
            <person name="Novikov A."/>
            <person name="Toshchakov S.V."/>
            <person name="Elcheninov A.G."/>
            <person name="Kublanov I.V."/>
        </authorList>
    </citation>
    <scope>NUCLEOTIDE SEQUENCE [LARGE SCALE GENOMIC DNA]</scope>
    <source>
        <strain evidence="9 10">3753O</strain>
    </source>
</reference>
<comment type="subunit">
    <text evidence="5">Binds ribosomal protein uS19.</text>
</comment>
<dbReference type="Gene3D" id="2.40.30.60">
    <property type="entry name" value="RimM"/>
    <property type="match status" value="1"/>
</dbReference>
<keyword evidence="1 5" id="KW-0963">Cytoplasm</keyword>
<reference evidence="9 10" key="1">
    <citation type="submission" date="2019-08" db="EMBL/GenBank/DDBJ databases">
        <authorList>
            <person name="Toschakov S.V."/>
        </authorList>
    </citation>
    <scope>NUCLEOTIDE SEQUENCE [LARGE SCALE GENOMIC DNA]</scope>
    <source>
        <strain evidence="9 10">3753O</strain>
    </source>
</reference>
<name>A0ABX6C2X6_9CHLR</name>
<dbReference type="InterPro" id="IPR011961">
    <property type="entry name" value="RimM"/>
</dbReference>
<feature type="domain" description="RimM N-terminal" evidence="7">
    <location>
        <begin position="32"/>
        <end position="107"/>
    </location>
</feature>
<comment type="similarity">
    <text evidence="5">Belongs to the RimM family.</text>
</comment>
<protein>
    <recommendedName>
        <fullName evidence="5">Ribosome maturation factor RimM</fullName>
    </recommendedName>
</protein>
<gene>
    <name evidence="5 9" type="primary">rimM</name>
    <name evidence="9" type="ORF">Tbon_10090</name>
</gene>